<dbReference type="EMBL" id="LR796980">
    <property type="protein sequence ID" value="CAB4179256.1"/>
    <property type="molecule type" value="Genomic_DNA"/>
</dbReference>
<evidence type="ECO:0000313" key="9">
    <source>
        <dbReference type="EMBL" id="CAB4216052.1"/>
    </source>
</evidence>
<organism evidence="1">
    <name type="scientific">uncultured Caudovirales phage</name>
    <dbReference type="NCBI Taxonomy" id="2100421"/>
    <lineage>
        <taxon>Viruses</taxon>
        <taxon>Duplodnaviria</taxon>
        <taxon>Heunggongvirae</taxon>
        <taxon>Uroviricota</taxon>
        <taxon>Caudoviricetes</taxon>
        <taxon>Peduoviridae</taxon>
        <taxon>Maltschvirus</taxon>
        <taxon>Maltschvirus maltsch</taxon>
    </lineage>
</organism>
<evidence type="ECO:0000313" key="5">
    <source>
        <dbReference type="EMBL" id="CAB4175238.1"/>
    </source>
</evidence>
<evidence type="ECO:0000313" key="4">
    <source>
        <dbReference type="EMBL" id="CAB4160714.1"/>
    </source>
</evidence>
<dbReference type="EMBL" id="LR796305">
    <property type="protein sequence ID" value="CAB4135609.1"/>
    <property type="molecule type" value="Genomic_DNA"/>
</dbReference>
<dbReference type="EMBL" id="LR797492">
    <property type="protein sequence ID" value="CAB4220181.1"/>
    <property type="molecule type" value="Genomic_DNA"/>
</dbReference>
<protein>
    <submittedName>
        <fullName evidence="1">Uncharacterized protein</fullName>
    </submittedName>
</protein>
<reference evidence="1" key="1">
    <citation type="submission" date="2020-04" db="EMBL/GenBank/DDBJ databases">
        <authorList>
            <person name="Chiriac C."/>
            <person name="Salcher M."/>
            <person name="Ghai R."/>
            <person name="Kavagutti S V."/>
        </authorList>
    </citation>
    <scope>NUCLEOTIDE SEQUENCE</scope>
</reference>
<dbReference type="EMBL" id="LR798423">
    <property type="protein sequence ID" value="CAB5230793.1"/>
    <property type="molecule type" value="Genomic_DNA"/>
</dbReference>
<dbReference type="EMBL" id="LR796709">
    <property type="protein sequence ID" value="CAB4160714.1"/>
    <property type="molecule type" value="Genomic_DNA"/>
</dbReference>
<dbReference type="EMBL" id="LR796917">
    <property type="protein sequence ID" value="CAB4175238.1"/>
    <property type="molecule type" value="Genomic_DNA"/>
</dbReference>
<evidence type="ECO:0000313" key="8">
    <source>
        <dbReference type="EMBL" id="CAB4192075.1"/>
    </source>
</evidence>
<name>A0A6J5LV78_9CAUD</name>
<dbReference type="EMBL" id="LR796548">
    <property type="protein sequence ID" value="CAB4151003.1"/>
    <property type="molecule type" value="Genomic_DNA"/>
</dbReference>
<evidence type="ECO:0000313" key="6">
    <source>
        <dbReference type="EMBL" id="CAB4179256.1"/>
    </source>
</evidence>
<accession>A0A6J5LV78</accession>
<evidence type="ECO:0000313" key="3">
    <source>
        <dbReference type="EMBL" id="CAB4151003.1"/>
    </source>
</evidence>
<evidence type="ECO:0000313" key="11">
    <source>
        <dbReference type="EMBL" id="CAB5230793.1"/>
    </source>
</evidence>
<evidence type="ECO:0000313" key="2">
    <source>
        <dbReference type="EMBL" id="CAB4146066.1"/>
    </source>
</evidence>
<dbReference type="EMBL" id="LR796461">
    <property type="protein sequence ID" value="CAB4146066.1"/>
    <property type="molecule type" value="Genomic_DNA"/>
</dbReference>
<gene>
    <name evidence="6" type="ORF">UFOVP1031_46</name>
    <name evidence="7" type="ORF">UFOVP1172_89</name>
    <name evidence="8" type="ORF">UFOVP1240_151</name>
    <name evidence="9" type="ORF">UFOVP1486_51</name>
    <name evidence="11" type="ORF">UFOVP1578_118</name>
    <name evidence="10" type="ORF">UFOVP1630_110</name>
    <name evidence="1" type="ORF">UFOVP288_11</name>
    <name evidence="2" type="ORF">UFOVP483_28</name>
    <name evidence="3" type="ORF">UFOVP573_104</name>
    <name evidence="4" type="ORF">UFOVP769_11</name>
    <name evidence="5" type="ORF">UFOVP962_136</name>
</gene>
<sequence>MSNGVYLKLPHKIDVYIKTSTTNAAGQRTMTYSKSGTIQAQYQAVSSDKRTFPYVENIDEIEFYISYKDLQYASYSNRIQNVVDRYGNVIEAGPVEIINIHKQTGLNGKVRHVLLTCRKVVENA</sequence>
<evidence type="ECO:0000313" key="10">
    <source>
        <dbReference type="EMBL" id="CAB4220181.1"/>
    </source>
</evidence>
<dbReference type="EMBL" id="LR797130">
    <property type="protein sequence ID" value="CAB4188759.1"/>
    <property type="molecule type" value="Genomic_DNA"/>
</dbReference>
<proteinExistence type="predicted"/>
<dbReference type="EMBL" id="LR797180">
    <property type="protein sequence ID" value="CAB4192075.1"/>
    <property type="molecule type" value="Genomic_DNA"/>
</dbReference>
<dbReference type="EMBL" id="LR797434">
    <property type="protein sequence ID" value="CAB4216052.1"/>
    <property type="molecule type" value="Genomic_DNA"/>
</dbReference>
<evidence type="ECO:0000313" key="1">
    <source>
        <dbReference type="EMBL" id="CAB4135609.1"/>
    </source>
</evidence>
<evidence type="ECO:0000313" key="7">
    <source>
        <dbReference type="EMBL" id="CAB4188759.1"/>
    </source>
</evidence>